<evidence type="ECO:0000256" key="14">
    <source>
        <dbReference type="PROSITE-ProRule" id="PRU00169"/>
    </source>
</evidence>
<keyword evidence="10" id="KW-0547">Nucleotide-binding</keyword>
<dbReference type="PROSITE" id="PS50109">
    <property type="entry name" value="HIS_KIN"/>
    <property type="match status" value="1"/>
</dbReference>
<keyword evidence="8" id="KW-0812">Transmembrane</keyword>
<evidence type="ECO:0000259" key="15">
    <source>
        <dbReference type="PROSITE" id="PS50109"/>
    </source>
</evidence>
<dbReference type="InterPro" id="IPR001789">
    <property type="entry name" value="Sig_transdc_resp-reg_receiver"/>
</dbReference>
<feature type="domain" description="Response regulatory" evidence="16">
    <location>
        <begin position="516"/>
        <end position="635"/>
    </location>
</feature>
<dbReference type="InterPro" id="IPR003594">
    <property type="entry name" value="HATPase_dom"/>
</dbReference>
<comment type="caution">
    <text evidence="18">The sequence shown here is derived from an EMBL/GenBank/DDBJ whole genome shotgun (WGS) entry which is preliminary data.</text>
</comment>
<dbReference type="GO" id="GO:0005886">
    <property type="term" value="C:plasma membrane"/>
    <property type="evidence" value="ECO:0007669"/>
    <property type="project" value="UniProtKB-SubCell"/>
</dbReference>
<dbReference type="PROSITE" id="PS50110">
    <property type="entry name" value="RESPONSE_REGULATORY"/>
    <property type="match status" value="1"/>
</dbReference>
<dbReference type="Gene3D" id="3.30.565.10">
    <property type="entry name" value="Histidine kinase-like ATPase, C-terminal domain"/>
    <property type="match status" value="1"/>
</dbReference>
<dbReference type="EMBL" id="AUPZ01000008">
    <property type="protein sequence ID" value="EQB39375.1"/>
    <property type="molecule type" value="Genomic_DNA"/>
</dbReference>
<dbReference type="SMART" id="SM00448">
    <property type="entry name" value="REC"/>
    <property type="match status" value="1"/>
</dbReference>
<accession>T0JED6</accession>
<dbReference type="Pfam" id="PF00072">
    <property type="entry name" value="Response_reg"/>
    <property type="match status" value="1"/>
</dbReference>
<feature type="modified residue" description="4-aspartylphosphate" evidence="14">
    <location>
        <position position="565"/>
    </location>
</feature>
<dbReference type="InterPro" id="IPR003661">
    <property type="entry name" value="HisK_dim/P_dom"/>
</dbReference>
<keyword evidence="4" id="KW-1003">Cell membrane</keyword>
<keyword evidence="19" id="KW-1185">Reference proteome</keyword>
<comment type="catalytic activity">
    <reaction evidence="1">
        <text>ATP + protein L-histidine = ADP + protein N-phospho-L-histidine.</text>
        <dbReference type="EC" id="2.7.13.3"/>
    </reaction>
</comment>
<evidence type="ECO:0000256" key="1">
    <source>
        <dbReference type="ARBA" id="ARBA00000085"/>
    </source>
</evidence>
<keyword evidence="5" id="KW-0997">Cell inner membrane</keyword>
<dbReference type="PANTHER" id="PTHR43047:SF72">
    <property type="entry name" value="OSMOSENSING HISTIDINE PROTEIN KINASE SLN1"/>
    <property type="match status" value="1"/>
</dbReference>
<dbReference type="STRING" id="1172190.M947_06870"/>
<dbReference type="InterPro" id="IPR005467">
    <property type="entry name" value="His_kinase_dom"/>
</dbReference>
<organism evidence="18 19">
    <name type="scientific">Sulfurimonas hongkongensis</name>
    <dbReference type="NCBI Taxonomy" id="1172190"/>
    <lineage>
        <taxon>Bacteria</taxon>
        <taxon>Pseudomonadati</taxon>
        <taxon>Campylobacterota</taxon>
        <taxon>Epsilonproteobacteria</taxon>
        <taxon>Campylobacterales</taxon>
        <taxon>Sulfurimonadaceae</taxon>
        <taxon>Sulfurimonas</taxon>
    </lineage>
</organism>
<keyword evidence="11" id="KW-1133">Transmembrane helix</keyword>
<dbReference type="CDD" id="cd17546">
    <property type="entry name" value="REC_hyHK_CKI1_RcsC-like"/>
    <property type="match status" value="1"/>
</dbReference>
<evidence type="ECO:0000256" key="11">
    <source>
        <dbReference type="ARBA" id="ARBA00022989"/>
    </source>
</evidence>
<dbReference type="RefSeq" id="WP_021287636.1">
    <property type="nucleotide sequence ID" value="NZ_AUPZ01000008.1"/>
</dbReference>
<dbReference type="InterPro" id="IPR008207">
    <property type="entry name" value="Sig_transdc_His_kin_Hpt_dom"/>
</dbReference>
<dbReference type="Pfam" id="PF02518">
    <property type="entry name" value="HATPase_c"/>
    <property type="match status" value="1"/>
</dbReference>
<dbReference type="CDD" id="cd00088">
    <property type="entry name" value="HPT"/>
    <property type="match status" value="1"/>
</dbReference>
<evidence type="ECO:0000256" key="5">
    <source>
        <dbReference type="ARBA" id="ARBA00022519"/>
    </source>
</evidence>
<dbReference type="Gene3D" id="3.40.50.2300">
    <property type="match status" value="1"/>
</dbReference>
<dbReference type="SUPFAM" id="SSF47226">
    <property type="entry name" value="Histidine-containing phosphotransfer domain, HPT domain"/>
    <property type="match status" value="1"/>
</dbReference>
<keyword evidence="12" id="KW-0472">Membrane</keyword>
<dbReference type="PANTHER" id="PTHR43047">
    <property type="entry name" value="TWO-COMPONENT HISTIDINE PROTEIN KINASE"/>
    <property type="match status" value="1"/>
</dbReference>
<dbReference type="PRINTS" id="PR00344">
    <property type="entry name" value="BCTRLSENSOR"/>
</dbReference>
<dbReference type="SUPFAM" id="SSF52172">
    <property type="entry name" value="CheY-like"/>
    <property type="match status" value="1"/>
</dbReference>
<reference evidence="18 19" key="1">
    <citation type="submission" date="2013-07" db="EMBL/GenBank/DDBJ databases">
        <title>Sulfurimonas hongkongensis AST-10 Genome Sequencing.</title>
        <authorList>
            <person name="Cai L."/>
            <person name="Zhang T."/>
        </authorList>
    </citation>
    <scope>NUCLEOTIDE SEQUENCE [LARGE SCALE GENOMIC DNA]</scope>
    <source>
        <strain evidence="18 19">AST-10</strain>
    </source>
</reference>
<evidence type="ECO:0000256" key="6">
    <source>
        <dbReference type="ARBA" id="ARBA00022553"/>
    </source>
</evidence>
<dbReference type="InterPro" id="IPR004358">
    <property type="entry name" value="Sig_transdc_His_kin-like_C"/>
</dbReference>
<evidence type="ECO:0000256" key="12">
    <source>
        <dbReference type="ARBA" id="ARBA00023136"/>
    </source>
</evidence>
<dbReference type="EC" id="2.7.13.3" evidence="3"/>
<dbReference type="AlphaFoldDB" id="T0JED6"/>
<proteinExistence type="predicted"/>
<dbReference type="CDD" id="cd00082">
    <property type="entry name" value="HisKA"/>
    <property type="match status" value="1"/>
</dbReference>
<evidence type="ECO:0000256" key="9">
    <source>
        <dbReference type="ARBA" id="ARBA00022777"/>
    </source>
</evidence>
<evidence type="ECO:0000256" key="13">
    <source>
        <dbReference type="PROSITE-ProRule" id="PRU00110"/>
    </source>
</evidence>
<evidence type="ECO:0000256" key="2">
    <source>
        <dbReference type="ARBA" id="ARBA00004429"/>
    </source>
</evidence>
<evidence type="ECO:0000256" key="8">
    <source>
        <dbReference type="ARBA" id="ARBA00022692"/>
    </source>
</evidence>
<dbReference type="eggNOG" id="COG0784">
    <property type="taxonomic scope" value="Bacteria"/>
</dbReference>
<dbReference type="SMART" id="SM00387">
    <property type="entry name" value="HATPase_c"/>
    <property type="match status" value="1"/>
</dbReference>
<comment type="subcellular location">
    <subcellularLocation>
        <location evidence="2">Cell inner membrane</location>
        <topology evidence="2">Multi-pass membrane protein</topology>
    </subcellularLocation>
</comment>
<dbReference type="GO" id="GO:0009927">
    <property type="term" value="F:histidine phosphotransfer kinase activity"/>
    <property type="evidence" value="ECO:0007669"/>
    <property type="project" value="TreeGrafter"/>
</dbReference>
<dbReference type="Pfam" id="PF00512">
    <property type="entry name" value="HisKA"/>
    <property type="match status" value="1"/>
</dbReference>
<keyword evidence="10" id="KW-0067">ATP-binding</keyword>
<evidence type="ECO:0000313" key="18">
    <source>
        <dbReference type="EMBL" id="EQB39375.1"/>
    </source>
</evidence>
<feature type="domain" description="Histidine kinase" evidence="15">
    <location>
        <begin position="161"/>
        <end position="379"/>
    </location>
</feature>
<dbReference type="InterPro" id="IPR036641">
    <property type="entry name" value="HPT_dom_sf"/>
</dbReference>
<evidence type="ECO:0000256" key="4">
    <source>
        <dbReference type="ARBA" id="ARBA00022475"/>
    </source>
</evidence>
<feature type="modified residue" description="Phosphohistidine" evidence="13">
    <location>
        <position position="707"/>
    </location>
</feature>
<dbReference type="InterPro" id="IPR011006">
    <property type="entry name" value="CheY-like_superfamily"/>
</dbReference>
<dbReference type="SMART" id="SM00388">
    <property type="entry name" value="HisKA"/>
    <property type="match status" value="1"/>
</dbReference>
<evidence type="ECO:0000313" key="19">
    <source>
        <dbReference type="Proteomes" id="UP000015520"/>
    </source>
</evidence>
<sequence>MKIPNLVESQETFVNAKERILLQWLSYDSPQQILEQHKIEIDFFLKEYASGVFDYFMGVIAGELEIGNCPIMQGLLSYLKDREISADELFEICSHFRRSMIEFSYDEKLDSKEMSNEISFVFDKNFRGILKYYTDTIFEKLIYARQKADKASQAKEYFLSNMSHEIRTPLNAILGFVNLLIDEDVSKIHRNYLDIILNSGENLLCIINDILDFSKLRSGEFTIEPKIFSPHDEISHTMELFVASANVKNITITSFIDPRIPKELYADALRMKQVLSNFLSNAIKFTPDGGHISVESFCKNGTLSISVSDSGIGIAKEDVQNIFLAFAQAQHCELKNSSSGTGLGLSICHQLAQHMQGSVDVESIYGVGSKFTLKIPVEAKSELCPLLEDVSEFRTLKIAVCSKESKNAYKENSFLRYADAFKMDTKKISSMDEEFDIALFVQEDVDKEFIQMAIDSEKKFIVLANEPNDDYDKYDNITSISFPLYCSKIRGAFDEVINPHSYMPHKKHSNIKFKGHILVAEDNEANQELIKILLEKYSLSFDLANNGLEALELYKKNNYDLILMDEQMPLMDGSEAVKQIASYEKKRGLKHTPVSALTANVIKGAKERGLLSGFDSFLGKPIILKELERVLKLYLKEDKLKEANMPSEFHERVVGIDAIKLKEELKLNEDELMLLLTLFIKKMKKQMPKLQVAIEERDYKQIALNAHSIKGSSGNFRIEALQKSASEMEKKAKEENSEYDYEAVFTNIKNRVKQISIV</sequence>
<evidence type="ECO:0000259" key="17">
    <source>
        <dbReference type="PROSITE" id="PS50894"/>
    </source>
</evidence>
<dbReference type="eggNOG" id="COG2205">
    <property type="taxonomic scope" value="Bacteria"/>
</dbReference>
<feature type="domain" description="HPt" evidence="17">
    <location>
        <begin position="668"/>
        <end position="758"/>
    </location>
</feature>
<keyword evidence="7" id="KW-0808">Transferase</keyword>
<evidence type="ECO:0000256" key="3">
    <source>
        <dbReference type="ARBA" id="ARBA00012438"/>
    </source>
</evidence>
<dbReference type="Gene3D" id="1.20.120.160">
    <property type="entry name" value="HPT domain"/>
    <property type="match status" value="1"/>
</dbReference>
<dbReference type="Proteomes" id="UP000015520">
    <property type="component" value="Unassembled WGS sequence"/>
</dbReference>
<evidence type="ECO:0000259" key="16">
    <source>
        <dbReference type="PROSITE" id="PS50110"/>
    </source>
</evidence>
<evidence type="ECO:0000256" key="7">
    <source>
        <dbReference type="ARBA" id="ARBA00022679"/>
    </source>
</evidence>
<dbReference type="PROSITE" id="PS50894">
    <property type="entry name" value="HPT"/>
    <property type="match status" value="1"/>
</dbReference>
<protein>
    <recommendedName>
        <fullName evidence="3">histidine kinase</fullName>
        <ecNumber evidence="3">2.7.13.3</ecNumber>
    </recommendedName>
</protein>
<evidence type="ECO:0000256" key="10">
    <source>
        <dbReference type="ARBA" id="ARBA00022840"/>
    </source>
</evidence>
<dbReference type="SUPFAM" id="SSF47384">
    <property type="entry name" value="Homodimeric domain of signal transducing histidine kinase"/>
    <property type="match status" value="1"/>
</dbReference>
<dbReference type="GO" id="GO:0000155">
    <property type="term" value="F:phosphorelay sensor kinase activity"/>
    <property type="evidence" value="ECO:0007669"/>
    <property type="project" value="InterPro"/>
</dbReference>
<dbReference type="InterPro" id="IPR036097">
    <property type="entry name" value="HisK_dim/P_sf"/>
</dbReference>
<keyword evidence="9 18" id="KW-0418">Kinase</keyword>
<gene>
    <name evidence="18" type="ORF">M947_06870</name>
</gene>
<dbReference type="PATRIC" id="fig|1172190.3.peg.1333"/>
<keyword evidence="6 14" id="KW-0597">Phosphoprotein</keyword>
<dbReference type="Gene3D" id="1.10.287.130">
    <property type="match status" value="1"/>
</dbReference>
<name>T0JED6_9BACT</name>
<dbReference type="CDD" id="cd16922">
    <property type="entry name" value="HATPase_EvgS-ArcB-TorS-like"/>
    <property type="match status" value="1"/>
</dbReference>
<dbReference type="SUPFAM" id="SSF55874">
    <property type="entry name" value="ATPase domain of HSP90 chaperone/DNA topoisomerase II/histidine kinase"/>
    <property type="match status" value="1"/>
</dbReference>
<dbReference type="Pfam" id="PF01627">
    <property type="entry name" value="Hpt"/>
    <property type="match status" value="1"/>
</dbReference>
<dbReference type="InterPro" id="IPR036890">
    <property type="entry name" value="HATPase_C_sf"/>
</dbReference>